<dbReference type="AlphaFoldDB" id="A0A179HRI5"/>
<sequence>MLNNSTAPPILHDHVPFPLAGQRRQFLQSSLPATARTKRPSGSFVKLYTVFFQKLQKLIRDFRLAWRALLWSVRGPPCWRFVLAAWLFIGASLRQSSRDTLRSFLQTAQLSGVAW</sequence>
<evidence type="ECO:0000313" key="1">
    <source>
        <dbReference type="EMBL" id="OAQ92258.1"/>
    </source>
</evidence>
<gene>
    <name evidence="1" type="ORF">VFPFJ_03998</name>
</gene>
<comment type="caution">
    <text evidence="1">The sequence shown here is derived from an EMBL/GenBank/DDBJ whole genome shotgun (WGS) entry which is preliminary data.</text>
</comment>
<dbReference type="EMBL" id="LSBI01000003">
    <property type="protein sequence ID" value="OAQ92258.1"/>
    <property type="molecule type" value="Genomic_DNA"/>
</dbReference>
<accession>A0A179HRI5</accession>
<proteinExistence type="predicted"/>
<protein>
    <submittedName>
        <fullName evidence="1">Uncharacterized protein</fullName>
    </submittedName>
</protein>
<reference evidence="1 2" key="1">
    <citation type="submission" date="2016-02" db="EMBL/GenBank/DDBJ databases">
        <title>Biosynthesis of antibiotic leucinostatins and their inhibition on Phytophthora in bio-control Purpureocillium lilacinum.</title>
        <authorList>
            <person name="Wang G."/>
            <person name="Liu Z."/>
            <person name="Lin R."/>
            <person name="Li E."/>
            <person name="Mao Z."/>
            <person name="Ling J."/>
            <person name="Yin W."/>
            <person name="Xie B."/>
        </authorList>
    </citation>
    <scope>NUCLEOTIDE SEQUENCE [LARGE SCALE GENOMIC DNA]</scope>
    <source>
        <strain evidence="1">PLFJ-1</strain>
    </source>
</reference>
<organism evidence="1 2">
    <name type="scientific">Purpureocillium lilacinum</name>
    <name type="common">Paecilomyces lilacinus</name>
    <dbReference type="NCBI Taxonomy" id="33203"/>
    <lineage>
        <taxon>Eukaryota</taxon>
        <taxon>Fungi</taxon>
        <taxon>Dikarya</taxon>
        <taxon>Ascomycota</taxon>
        <taxon>Pezizomycotina</taxon>
        <taxon>Sordariomycetes</taxon>
        <taxon>Hypocreomycetidae</taxon>
        <taxon>Hypocreales</taxon>
        <taxon>Ophiocordycipitaceae</taxon>
        <taxon>Purpureocillium</taxon>
    </lineage>
</organism>
<name>A0A179HRI5_PURLI</name>
<dbReference type="Proteomes" id="UP000078340">
    <property type="component" value="Unassembled WGS sequence"/>
</dbReference>
<evidence type="ECO:0000313" key="2">
    <source>
        <dbReference type="Proteomes" id="UP000078340"/>
    </source>
</evidence>